<dbReference type="Gene3D" id="3.30.70.1520">
    <property type="entry name" value="Heterotetrameric sarcosine oxidase"/>
    <property type="match status" value="1"/>
</dbReference>
<dbReference type="InterPro" id="IPR007375">
    <property type="entry name" value="SoxG"/>
</dbReference>
<dbReference type="InterPro" id="IPR027266">
    <property type="entry name" value="TrmE/GcvT-like"/>
</dbReference>
<sequence length="191" mass="20275">MFDLQSALANARFDGIAQIRELGLQGMITLRGDVAAPVLKKAATAASGTAMPGQRKAVFSDTGGMAWMSPDELLILCPYAEVTDRLEALTDALAGTHALAVNVSDARAVFEVSGPHAREVVAKLCPVDLSPQAFSPGDFRRTRMAQVAAAIWADDDQTLRIICFRSVARYVFGVLSVAAQKGSEVGYFQAG</sequence>
<dbReference type="Gene3D" id="3.30.1360.120">
    <property type="entry name" value="Probable tRNA modification gtpase trme, domain 1"/>
    <property type="match status" value="1"/>
</dbReference>
<dbReference type="SUPFAM" id="SSF103025">
    <property type="entry name" value="Folate-binding domain"/>
    <property type="match status" value="1"/>
</dbReference>
<proteinExistence type="predicted"/>
<organism evidence="1 2">
    <name type="scientific">Arenibacterium halophilum</name>
    <dbReference type="NCBI Taxonomy" id="2583821"/>
    <lineage>
        <taxon>Bacteria</taxon>
        <taxon>Pseudomonadati</taxon>
        <taxon>Pseudomonadota</taxon>
        <taxon>Alphaproteobacteria</taxon>
        <taxon>Rhodobacterales</taxon>
        <taxon>Paracoccaceae</taxon>
        <taxon>Arenibacterium</taxon>
    </lineage>
</organism>
<accession>A0ABY2XA54</accession>
<name>A0ABY2XA54_9RHOB</name>
<dbReference type="Pfam" id="PF04268">
    <property type="entry name" value="SoxG"/>
    <property type="match status" value="1"/>
</dbReference>
<dbReference type="EMBL" id="VCPC01000002">
    <property type="protein sequence ID" value="TMV13258.1"/>
    <property type="molecule type" value="Genomic_DNA"/>
</dbReference>
<comment type="caution">
    <text evidence="1">The sequence shown here is derived from an EMBL/GenBank/DDBJ whole genome shotgun (WGS) entry which is preliminary data.</text>
</comment>
<dbReference type="Proteomes" id="UP001191082">
    <property type="component" value="Unassembled WGS sequence"/>
</dbReference>
<keyword evidence="2" id="KW-1185">Reference proteome</keyword>
<evidence type="ECO:0000313" key="1">
    <source>
        <dbReference type="EMBL" id="TMV13258.1"/>
    </source>
</evidence>
<evidence type="ECO:0000313" key="2">
    <source>
        <dbReference type="Proteomes" id="UP001191082"/>
    </source>
</evidence>
<protein>
    <submittedName>
        <fullName evidence="1">Sarcosine oxidase subunit gamma</fullName>
    </submittedName>
</protein>
<dbReference type="RefSeq" id="WP_138863814.1">
    <property type="nucleotide sequence ID" value="NZ_VCPC01000002.1"/>
</dbReference>
<reference evidence="1 2" key="1">
    <citation type="submission" date="2019-05" db="EMBL/GenBank/DDBJ databases">
        <title>Marivita sp. nov. isolated from sea sediment.</title>
        <authorList>
            <person name="Kim W."/>
        </authorList>
    </citation>
    <scope>NUCLEOTIDE SEQUENCE [LARGE SCALE GENOMIC DNA]</scope>
    <source>
        <strain evidence="1 2">CAU 1492</strain>
    </source>
</reference>
<gene>
    <name evidence="1" type="ORF">FGK64_10905</name>
</gene>